<dbReference type="InterPro" id="IPR013244">
    <property type="entry name" value="Sec39_domain"/>
</dbReference>
<keyword evidence="3" id="KW-0256">Endoplasmic reticulum</keyword>
<evidence type="ECO:0000313" key="7">
    <source>
        <dbReference type="Proteomes" id="UP000796880"/>
    </source>
</evidence>
<evidence type="ECO:0000259" key="5">
    <source>
        <dbReference type="Pfam" id="PF08314"/>
    </source>
</evidence>
<feature type="domain" description="Sec39" evidence="5">
    <location>
        <begin position="929"/>
        <end position="1118"/>
    </location>
</feature>
<dbReference type="SUPFAM" id="SSF50978">
    <property type="entry name" value="WD40 repeat-like"/>
    <property type="match status" value="1"/>
</dbReference>
<feature type="domain" description="Sec39" evidence="5">
    <location>
        <begin position="584"/>
        <end position="885"/>
    </location>
</feature>
<reference evidence="6" key="1">
    <citation type="submission" date="2020-03" db="EMBL/GenBank/DDBJ databases">
        <title>A high-quality chromosome-level genome assembly of a woody plant with both climbing and erect habits, Rhamnella rubrinervis.</title>
        <authorList>
            <person name="Lu Z."/>
            <person name="Yang Y."/>
            <person name="Zhu X."/>
            <person name="Sun Y."/>
        </authorList>
    </citation>
    <scope>NUCLEOTIDE SEQUENCE</scope>
    <source>
        <strain evidence="6">BYM</strain>
        <tissue evidence="6">Leaf</tissue>
    </source>
</reference>
<evidence type="ECO:0000256" key="3">
    <source>
        <dbReference type="ARBA" id="ARBA00022824"/>
    </source>
</evidence>
<organism evidence="6 7">
    <name type="scientific">Rhamnella rubrinervis</name>
    <dbReference type="NCBI Taxonomy" id="2594499"/>
    <lineage>
        <taxon>Eukaryota</taxon>
        <taxon>Viridiplantae</taxon>
        <taxon>Streptophyta</taxon>
        <taxon>Embryophyta</taxon>
        <taxon>Tracheophyta</taxon>
        <taxon>Spermatophyta</taxon>
        <taxon>Magnoliopsida</taxon>
        <taxon>eudicotyledons</taxon>
        <taxon>Gunneridae</taxon>
        <taxon>Pentapetalae</taxon>
        <taxon>rosids</taxon>
        <taxon>fabids</taxon>
        <taxon>Rosales</taxon>
        <taxon>Rhamnaceae</taxon>
        <taxon>rhamnoid group</taxon>
        <taxon>Rhamneae</taxon>
        <taxon>Rhamnella</taxon>
    </lineage>
</organism>
<keyword evidence="2" id="KW-0813">Transport</keyword>
<evidence type="ECO:0000256" key="2">
    <source>
        <dbReference type="ARBA" id="ARBA00022448"/>
    </source>
</evidence>
<evidence type="ECO:0000256" key="4">
    <source>
        <dbReference type="ARBA" id="ARBA00022927"/>
    </source>
</evidence>
<proteinExistence type="predicted"/>
<name>A0A8K0GSL5_9ROSA</name>
<dbReference type="GO" id="GO:0000149">
    <property type="term" value="F:SNARE binding"/>
    <property type="evidence" value="ECO:0007669"/>
    <property type="project" value="TreeGrafter"/>
</dbReference>
<dbReference type="OrthoDB" id="19988at2759"/>
<dbReference type="EMBL" id="VOIH02000011">
    <property type="protein sequence ID" value="KAF3432775.1"/>
    <property type="molecule type" value="Genomic_DNA"/>
</dbReference>
<dbReference type="GO" id="GO:0070939">
    <property type="term" value="C:Dsl1/NZR complex"/>
    <property type="evidence" value="ECO:0007669"/>
    <property type="project" value="TreeGrafter"/>
</dbReference>
<accession>A0A8K0GSL5</accession>
<keyword evidence="4" id="KW-0653">Protein transport</keyword>
<dbReference type="Pfam" id="PF08314">
    <property type="entry name" value="Sec39"/>
    <property type="match status" value="2"/>
</dbReference>
<dbReference type="Proteomes" id="UP000796880">
    <property type="component" value="Unassembled WGS sequence"/>
</dbReference>
<gene>
    <name evidence="6" type="ORF">FNV43_RR23877</name>
</gene>
<dbReference type="GO" id="GO:0015031">
    <property type="term" value="P:protein transport"/>
    <property type="evidence" value="ECO:0007669"/>
    <property type="project" value="UniProtKB-KW"/>
</dbReference>
<comment type="caution">
    <text evidence="6">The sequence shown here is derived from an EMBL/GenBank/DDBJ whole genome shotgun (WGS) entry which is preliminary data.</text>
</comment>
<protein>
    <recommendedName>
        <fullName evidence="5">Sec39 domain-containing protein</fullName>
    </recommendedName>
</protein>
<dbReference type="GO" id="GO:0006890">
    <property type="term" value="P:retrograde vesicle-mediated transport, Golgi to endoplasmic reticulum"/>
    <property type="evidence" value="ECO:0007669"/>
    <property type="project" value="InterPro"/>
</dbReference>
<comment type="subcellular location">
    <subcellularLocation>
        <location evidence="1">Endoplasmic reticulum</location>
    </subcellularLocation>
</comment>
<dbReference type="PANTHER" id="PTHR15922">
    <property type="entry name" value="NEUROBLASTOMA-AMPLIFIED SEQUENCE"/>
    <property type="match status" value="1"/>
</dbReference>
<dbReference type="InterPro" id="IPR036322">
    <property type="entry name" value="WD40_repeat_dom_sf"/>
</dbReference>
<evidence type="ECO:0000256" key="1">
    <source>
        <dbReference type="ARBA" id="ARBA00004240"/>
    </source>
</evidence>
<dbReference type="PANTHER" id="PTHR15922:SF2">
    <property type="entry name" value="NBAS SUBUNIT OF NRZ TETHERING COMPLEX"/>
    <property type="match status" value="1"/>
</dbReference>
<sequence length="2408" mass="272030">MDETVRPLLYETRRHVSRPYTPNYPPQQAHEGAKSSILSLLSVRGLSQLKEKLTEHKQPKRLRKLTSLFISPTGERVAVAAGKHITILQKEDDYTEPCGIFTGSNLVTFTTGAWSENHDILGVIDDTDTLYFIKANGEEITRIVRRHLKVSYPIISLIANDDSDVERSCLCSFTIFTSDGSLQQIEISQDPNASIHSACTSHSGLTLKGQFPHNVFCVDYQLELRLIVGVGGSISIPTSSGNPGSYTLTLWRRNRTMNLEHLFSIQFEGIYSKPKGYRGPLAYPKVLISPQAKFIATLDVTGCLHIFKLDKEGFSLSNWSRGGGEILSDSVDFTWWSDHVLAIAERTGILVMFDILNGSKLKENDAVYSTPVLERVQQFQGNLFLLESMSSGERKNLSNNKETDDSHRIEQIIEDSFDQLDTSGLRWSLVSFSERSIQEMYSILISNKDYQAALNFADCHGLDKDEVLKSQWLHSTKGIKEISMFLSKIKDQGFILTECVDKVGPTEDAVKALLEYGLRVTNRYGFSEQENYECSEIWDFRMARLQFLQFRDRLETYIGINMGRFSVQEYTKFRVMPINEAGAALAESGKIGALNLLFKRHPYSLAPFVLEVLAAIPETLPVQIYGQLLPGRSPPTSTVVRDEDWVECEKMVSYINSLPKDHEIGIQIRTEPIVKRCLGSIWPSTNELSTWYKNRARDIDNFSGQLDNCLCLLDFAIRKGISELQQFHEDISYLHQLIYSDDNDGEISLSLVTWEQLSDYDKFRMMLKGVKEENVVKRLRDKALPFMRNRFHYTISVSQGQGTDNHLAADRNEAESFLVRWLKETASDNKLDICLMVIDEGCRDIQSNSLFKDEIEAIDCALQCLYLCTVTDRWSTMASILSKLPQIQGSKICFEGLERRLKLAEGHVEVGRILAFYQVPKPMNFFLESHEDGKGVKQILRLILSKFIRRQPGRLDNDWANMWRDMQCIRDKAFPFLDREYMLMEFCRGLLKAGKFSLARNYLKGTHSVTLASEKAENLVIQAAREYFFSASSLSCPEIWKAKECLNLFSSSRIVQAESDIIDVVTVKLPSLGVTLLPMQFRQIKDPMEIIKMAIKSQTGVYLHVDELIEISRLLGLSSPDEISAVQEAIAREAAVAGDLQLALDLCLVLAKKGHGPVWDLCAAIARGPALDNMDINSRKQLLGFALSHCDEESISELLYAWKDLDMQGQCEILAMLTRSNSPNFSIQGSSIISHSGCRIQDIADLNDCINVVEGADDQEVHICNIKKLLSVVAKNLSIENGSNWESVLIENGKILSFAALQLPWLLELSRKAEFSKKSVPGLIPGKQYVSVRTQAVVTILSWLARNGFAPKDNLIVSLVKSIIEPPVTEEEDIIGCSFLLNLVDAFNGVEVIEEQLRRRKDYQEICSIMNVGMIYSLLHNLGVECEGPAQRRELLLKKFEEKHTLHSTDEIGKLDEVQSTFWREWKLKLEEQKRVAEQSRALEKIIPGVDTARFLSGDSKYIESVVISLIESVKLEKKHILKDILKLAYTYGLNRTEVLVRCLSSLLVSEVWTNDDIICEISEFKGEIIGYAVETIKALSLIVYPAVYGCNKLRLSYLFSLLSECYLQLEESKKSLPMIHPNQEHLSNFGVSRFYKVIEQECRRVSFLKNLDFKNIAGLGGLNLECLSHEVYMNIDESSLEALANMVETLVSIYNDPVPGLISWQDVYKHYAVSMLKTLETKAKNDLVIKSPENVQRLICQLEQSYEICGKYIRLLAHSDALDIVKQYFMVIIPLSGYCGTIPDNSTWQDCLIILLNFWMRLVDEMKVITSQESTGENLGFNPDYLMSCLKVFMRLVMEDIVSPSQGWGTIVSYVNYGLIGDSSFEIFIFCRAMVFSGCGFGAVTEVFSEAVLHTPTGFTSAGRTEIQDLPHLYLNLLEPILQDLVAGESHEHQNLYHLLSSLSRLEGALEDLKLVRHVVWERIAKFSENPQLPGSVRVYTLELMEFLTGRNIKGFSAEIKSNVIPWEGWDEVHYTGEKSEATASEGLTDHNDTSARLTSTLVALKSSQIVITISPTMEITPDDLLNAETAVSCFLKLCGAAHTNSHIDSLLAILGEWERLFMEKPDKQVSAEASDAGNAWDSDNWDEGWESFQDVEPPEEEKNQSFPSIHPLHLCWMEIFKKLVMFSRFKDVLRLIDQSNVTLLDEDGARSVSQTLLETDCFMALKLVLLLPYETLQLHCLTTVEDKLKQGGFSDTTGEDHEFLILILSSGIISSIISNSSYGTTFSYVCYLVGIFSRKCQEAQLSRLTHKRLEECGDRESDLLIFRRILLPYIISEHVKADQQLLAGLIVTKFMHTNASLSLVNIAESSLSRFLKSQLHVLQHDNKLGPNESSSHETLENTVVRLRGKLETHIQSALSLLSTEVR</sequence>
<evidence type="ECO:0000313" key="6">
    <source>
        <dbReference type="EMBL" id="KAF3432775.1"/>
    </source>
</evidence>
<keyword evidence="7" id="KW-1185">Reference proteome</keyword>